<comment type="caution">
    <text evidence="3">The sequence shown here is derived from an EMBL/GenBank/DDBJ whole genome shotgun (WGS) entry which is preliminary data.</text>
</comment>
<keyword evidence="4" id="KW-1185">Reference proteome</keyword>
<dbReference type="EMBL" id="RKHO01000001">
    <property type="protein sequence ID" value="ROR91061.1"/>
    <property type="molecule type" value="Genomic_DNA"/>
</dbReference>
<dbReference type="Proteomes" id="UP000281738">
    <property type="component" value="Unassembled WGS sequence"/>
</dbReference>
<proteinExistence type="predicted"/>
<protein>
    <submittedName>
        <fullName evidence="3">DNA primase catalytic core</fullName>
    </submittedName>
</protein>
<dbReference type="CDD" id="cd18809">
    <property type="entry name" value="SF1_C_RecD"/>
    <property type="match status" value="1"/>
</dbReference>
<dbReference type="Pfam" id="PF13155">
    <property type="entry name" value="Toprim_2"/>
    <property type="match status" value="1"/>
</dbReference>
<reference evidence="3 4" key="1">
    <citation type="submission" date="2018-11" db="EMBL/GenBank/DDBJ databases">
        <title>Sequencing the genomes of 1000 actinobacteria strains.</title>
        <authorList>
            <person name="Klenk H.-P."/>
        </authorList>
    </citation>
    <scope>NUCLEOTIDE SEQUENCE [LARGE SCALE GENOMIC DNA]</scope>
    <source>
        <strain evidence="3 4">DSM 12652</strain>
    </source>
</reference>
<dbReference type="InterPro" id="IPR014862">
    <property type="entry name" value="TrwC"/>
</dbReference>
<dbReference type="InterPro" id="IPR027417">
    <property type="entry name" value="P-loop_NTPase"/>
</dbReference>
<evidence type="ECO:0000259" key="2">
    <source>
        <dbReference type="PROSITE" id="PS50880"/>
    </source>
</evidence>
<feature type="domain" description="Toprim" evidence="2">
    <location>
        <begin position="1579"/>
        <end position="1665"/>
    </location>
</feature>
<dbReference type="Gene3D" id="3.40.50.300">
    <property type="entry name" value="P-loop containing nucleotide triphosphate hydrolases"/>
    <property type="match status" value="2"/>
</dbReference>
<dbReference type="CDD" id="cd03364">
    <property type="entry name" value="TOPRIM_DnaG_primases"/>
    <property type="match status" value="1"/>
</dbReference>
<organism evidence="3 4">
    <name type="scientific">Nocardioides aurantiacus</name>
    <dbReference type="NCBI Taxonomy" id="86796"/>
    <lineage>
        <taxon>Bacteria</taxon>
        <taxon>Bacillati</taxon>
        <taxon>Actinomycetota</taxon>
        <taxon>Actinomycetes</taxon>
        <taxon>Propionibacteriales</taxon>
        <taxon>Nocardioidaceae</taxon>
        <taxon>Nocardioides</taxon>
    </lineage>
</organism>
<dbReference type="SUPFAM" id="SSF56731">
    <property type="entry name" value="DNA primase core"/>
    <property type="match status" value="1"/>
</dbReference>
<evidence type="ECO:0000313" key="4">
    <source>
        <dbReference type="Proteomes" id="UP000281738"/>
    </source>
</evidence>
<dbReference type="Gene3D" id="2.30.30.940">
    <property type="match status" value="1"/>
</dbReference>
<dbReference type="Gene3D" id="3.90.980.10">
    <property type="entry name" value="DNA primase, catalytic core, N-terminal domain"/>
    <property type="match status" value="1"/>
</dbReference>
<dbReference type="SUPFAM" id="SSF55464">
    <property type="entry name" value="Origin of replication-binding domain, RBD-like"/>
    <property type="match status" value="1"/>
</dbReference>
<dbReference type="InterPro" id="IPR034151">
    <property type="entry name" value="TOPRIM_DnaG_bac"/>
</dbReference>
<feature type="region of interest" description="Disordered" evidence="1">
    <location>
        <begin position="1203"/>
        <end position="1223"/>
    </location>
</feature>
<dbReference type="Gene3D" id="3.40.1360.10">
    <property type="match status" value="1"/>
</dbReference>
<dbReference type="PROSITE" id="PS50880">
    <property type="entry name" value="TOPRIM"/>
    <property type="match status" value="1"/>
</dbReference>
<dbReference type="InterPro" id="IPR013264">
    <property type="entry name" value="DNAG_N"/>
</dbReference>
<dbReference type="InterPro" id="IPR037068">
    <property type="entry name" value="DNA_primase_core_N_sf"/>
</dbReference>
<dbReference type="NCBIfam" id="NF041492">
    <property type="entry name" value="MobF"/>
    <property type="match status" value="1"/>
</dbReference>
<dbReference type="GO" id="GO:0006269">
    <property type="term" value="P:DNA replication, synthesis of primer"/>
    <property type="evidence" value="ECO:0007669"/>
    <property type="project" value="TreeGrafter"/>
</dbReference>
<dbReference type="InterPro" id="IPR050219">
    <property type="entry name" value="DnaG_primase"/>
</dbReference>
<dbReference type="Pfam" id="PF08751">
    <property type="entry name" value="TrwC"/>
    <property type="match status" value="1"/>
</dbReference>
<dbReference type="SMART" id="SM00493">
    <property type="entry name" value="TOPRIM"/>
    <property type="match status" value="1"/>
</dbReference>
<accession>A0A3N2CU82</accession>
<sequence length="1820" mass="196796">MHRVSGPGVSAATKVPPDVGVMGLHKLTAGDGYAYLTRQVAAHDATEKGHRSLGDYYDERGESPGQWHGSGLTELGLAPGQQVSAEQMRSLFGEGRHPDALALEARTAEAGADAPASHAAGALGRPFQVFAAASRFNTEVARAFSDHNRDHGQSWNTALPAEARAEIRTRVGTRLFTEEHDRPPLDARELSGFIARASRHATTAVAGYDLTFSPVKSVSTLWALAAPPVAAQVRAAHDAAVADTLRWLEHEAVFTRLGRGGVRQVPTRGLIAATFTHRDSRAGDPDLHTHVAISNKVQVVADLLSPTGEARWLALDGRMLYQANVAASERYNTRLEAELTTRLGVRFADSPTTPDDRRPVREIDGINTVLTGWWSRRRRAIDVRRAQLASDFQARHGRPPTAVEAIGLAQQATLETRAAKHAPRSERDQRTTWRNEADHVLGGPAEVDHMLARVLRTRPRPATPDHAWTTEAAAAVIEAVESRRATWQVWHLRAEAERQARAANLPRTDLDMLVDDVVDQALASSVRLGVPDPVPEPATLQRPDGSSMYDVHGSTRYTSARILAAEQQILATAERRGRRAVTDVRVEIALAASAADGVTLNDAQAAMVRELATSGALLQLALAPAGTGKTTAMRTLTHAWSQVGGTVVGLAPSAQAAHELRSAIDPAGGHHNDTLAKLTWTITHQAPALWPPWIHDIGPDTMVVLDEAGQAATTDLASAIAYVTGRGGVVRLIGDDQQLAAVSAGGVLRDLQRTHGAVTLSQVRRFDDPAEAAATLALRDGDTSSLGFYADHDRIHVGDRGAATDQAYAAWTSDRAAGLDTVLLAPTRDLVAQLNGRARDDRLTSGPSLEHIDEVVLGDGNHASVGDVIVTRRNDRTLALSATDWVTNGDRWTVTAVHPDHSITARHHGLARHRRLPADYVAQHVQLGYATTVHGAQGMTTDTTHAVVTGDEARQLLYVALTRGRRANHLYLATGHDGDPHSAVHPETLRPLTALDVLTQVIERDGTQESATTTRHQATSPAAFLRDAVARYRDALHHAAEQVLTPTVLTALDGQLEALHPGITDRPAYPALRSRIALLSLDHRDPIETVAASLAIEPADRAQDPEAVVESRLANDSFAVRDEVPLPWLDHIPQTLAADPTWGTYLAARTARITNLATAVREQTHSWTPTTAPRWATPLTDPEHPDLLADLAVWRAAHNIPDTVPRPTGPLQQSARSLEHQRHLDRRVRCAHPGARDHRHDIDAELPAAVTMGVGRSALVERLSRLQAVGVPVPDLLDTVTRDTRPLPDDCAADALWWRIVRHLGPAALQASGDNARTLRPDWAPALVSALGDEIAQRVMDDPNWPALVAAIGARPSDWTADALITAVTHTTGPMLPAEELCAALVWRTALMTDPPDDLEDAEPPEPPQPNPELPAADVSMTVPACATPVERVVQLNSWAMDHFEDLYPRSWAPGYMLQRLGTDLFEETRFRVGYAPPGPTHLVRHLTSRGATVAELLDAGLTRRRDDGRITDVFRDRLVFPIYSHNQLLGFVARRNPTKDDTSYAGPKYLNTRATRAFSKGRVLFGMDEATRSLDAGAVPVLVEGPLDAIAITTTSPRHIGVAPLGTAFTERQAQSLRPYFRRDRTRIVVATDGDRAGWLAARKAFWQLAALGADPRHLRLGAGLDPAAMAATSRSALLEALAQESSSLGFALLDDLVQTSELPDVASRLWLSRSAAPIIAATPPEGWPDLISSCEARAQLPPGVLPMEVLEAAESWDQDPTGTARRQLRRLAAEQPTPPPERNQGASNIPLGHLSPDQARSVESAADLHRCARPVPRP</sequence>
<feature type="region of interest" description="Disordered" evidence="1">
    <location>
        <begin position="1394"/>
        <end position="1417"/>
    </location>
</feature>
<dbReference type="PANTHER" id="PTHR30313">
    <property type="entry name" value="DNA PRIMASE"/>
    <property type="match status" value="1"/>
</dbReference>
<dbReference type="Pfam" id="PF13604">
    <property type="entry name" value="AAA_30"/>
    <property type="match status" value="1"/>
</dbReference>
<feature type="region of interest" description="Disordered" evidence="1">
    <location>
        <begin position="1771"/>
        <end position="1820"/>
    </location>
</feature>
<name>A0A3N2CU82_9ACTN</name>
<dbReference type="PANTHER" id="PTHR30313:SF2">
    <property type="entry name" value="DNA PRIMASE"/>
    <property type="match status" value="1"/>
</dbReference>
<dbReference type="SUPFAM" id="SSF52540">
    <property type="entry name" value="P-loop containing nucleoside triphosphate hydrolases"/>
    <property type="match status" value="2"/>
</dbReference>
<dbReference type="Pfam" id="PF08275">
    <property type="entry name" value="DNAG_N"/>
    <property type="match status" value="1"/>
</dbReference>
<gene>
    <name evidence="3" type="ORF">EDD33_1921</name>
</gene>
<feature type="compositionally biased region" description="Acidic residues" evidence="1">
    <location>
        <begin position="1395"/>
        <end position="1404"/>
    </location>
</feature>
<dbReference type="GO" id="GO:0005737">
    <property type="term" value="C:cytoplasm"/>
    <property type="evidence" value="ECO:0007669"/>
    <property type="project" value="TreeGrafter"/>
</dbReference>
<evidence type="ECO:0000256" key="1">
    <source>
        <dbReference type="SAM" id="MobiDB-lite"/>
    </source>
</evidence>
<dbReference type="InterPro" id="IPR006171">
    <property type="entry name" value="TOPRIM_dom"/>
</dbReference>
<evidence type="ECO:0000313" key="3">
    <source>
        <dbReference type="EMBL" id="ROR91061.1"/>
    </source>
</evidence>